<evidence type="ECO:0000313" key="1">
    <source>
        <dbReference type="EMBL" id="CAK9095427.1"/>
    </source>
</evidence>
<evidence type="ECO:0000313" key="2">
    <source>
        <dbReference type="Proteomes" id="UP001642484"/>
    </source>
</evidence>
<accession>A0ABP0R4A9</accession>
<reference evidence="1 2" key="1">
    <citation type="submission" date="2024-02" db="EMBL/GenBank/DDBJ databases">
        <authorList>
            <person name="Chen Y."/>
            <person name="Shah S."/>
            <person name="Dougan E. K."/>
            <person name="Thang M."/>
            <person name="Chan C."/>
        </authorList>
    </citation>
    <scope>NUCLEOTIDE SEQUENCE [LARGE SCALE GENOMIC DNA]</scope>
</reference>
<comment type="caution">
    <text evidence="1">The sequence shown here is derived from an EMBL/GenBank/DDBJ whole genome shotgun (WGS) entry which is preliminary data.</text>
</comment>
<proteinExistence type="predicted"/>
<protein>
    <recommendedName>
        <fullName evidence="3">Apple domain-containing protein</fullName>
    </recommendedName>
</protein>
<dbReference type="Proteomes" id="UP001642484">
    <property type="component" value="Unassembled WGS sequence"/>
</dbReference>
<sequence>MHEVMLHVTRRHFTRVLVDLPHTVAFQNLSMLLLTLMALCLDLVPAQTPTWDVDGQNKACRHTKTWVVYEGYFGKHYCTETLEDCKAHCENTAGCKGVEFSAEWSWAGLGTGGRCEVWFVDINVTWPDYTKHQVTCLRYHNNPLQVKKLSFSEGLTGACRGASSTDTSVCYYSVHSTQPWQTAWYSRPKLTLEDCKKRCSSQANCTGIEFEEETGYCEAWKVPITATSDVPGYRCYRVEGTGTEATEPAVVYP</sequence>
<dbReference type="EMBL" id="CAXAMN010025472">
    <property type="protein sequence ID" value="CAK9095427.1"/>
    <property type="molecule type" value="Genomic_DNA"/>
</dbReference>
<keyword evidence="2" id="KW-1185">Reference proteome</keyword>
<organism evidence="1 2">
    <name type="scientific">Durusdinium trenchii</name>
    <dbReference type="NCBI Taxonomy" id="1381693"/>
    <lineage>
        <taxon>Eukaryota</taxon>
        <taxon>Sar</taxon>
        <taxon>Alveolata</taxon>
        <taxon>Dinophyceae</taxon>
        <taxon>Suessiales</taxon>
        <taxon>Symbiodiniaceae</taxon>
        <taxon>Durusdinium</taxon>
    </lineage>
</organism>
<name>A0ABP0R4A9_9DINO</name>
<gene>
    <name evidence="1" type="ORF">CCMP2556_LOCUS45459</name>
</gene>
<evidence type="ECO:0008006" key="3">
    <source>
        <dbReference type="Google" id="ProtNLM"/>
    </source>
</evidence>